<keyword evidence="7" id="KW-1185">Reference proteome</keyword>
<name>A0A1X6XAA0_9MICO</name>
<comment type="catalytic activity">
    <reaction evidence="4">
        <text>holo-[ACP] + malonyl-CoA = malonyl-[ACP] + CoA</text>
        <dbReference type="Rhea" id="RHEA:41792"/>
        <dbReference type="Rhea" id="RHEA-COMP:9623"/>
        <dbReference type="Rhea" id="RHEA-COMP:9685"/>
        <dbReference type="ChEBI" id="CHEBI:57287"/>
        <dbReference type="ChEBI" id="CHEBI:57384"/>
        <dbReference type="ChEBI" id="CHEBI:64479"/>
        <dbReference type="ChEBI" id="CHEBI:78449"/>
        <dbReference type="EC" id="2.3.1.39"/>
    </reaction>
</comment>
<dbReference type="GO" id="GO:0006633">
    <property type="term" value="P:fatty acid biosynthetic process"/>
    <property type="evidence" value="ECO:0007669"/>
    <property type="project" value="TreeGrafter"/>
</dbReference>
<dbReference type="Pfam" id="PF00698">
    <property type="entry name" value="Acyl_transf_1"/>
    <property type="match status" value="1"/>
</dbReference>
<dbReference type="Gene3D" id="3.40.366.10">
    <property type="entry name" value="Malonyl-Coenzyme A Acyl Carrier Protein, domain 2"/>
    <property type="match status" value="1"/>
</dbReference>
<sequence length="306" mass="30651">MLVTACPGQGAQKAGFLTSWLELPGFSTTLGELADASGIDLRTHGTESDDATITDTAIAQPLLVAAAIAAHAEIFGDDLTTDIVAGHSVGEIGAAAIAGILSPAQAMTLVQARGAAMADAAAAAASGMAAVVGGDPDGVLTAITEAGLEPANVNGGGQTVAAGAQDRIEEFAANPPDRARVIPLKVAGAFHTSFMSPASEAVAATATTLTPKDPSVTILTNSDGTAVRSGDDYLDLLVSQVTNPVRWDLCQETLLASGVTGILELVPGGTLTGLAKRAMKGVEVFPVKSADDIEAAREFVRAHAGA</sequence>
<dbReference type="GO" id="GO:0005829">
    <property type="term" value="C:cytosol"/>
    <property type="evidence" value="ECO:0007669"/>
    <property type="project" value="TreeGrafter"/>
</dbReference>
<dbReference type="PANTHER" id="PTHR42681">
    <property type="entry name" value="MALONYL-COA-ACYL CARRIER PROTEIN TRANSACYLASE, MITOCHONDRIAL"/>
    <property type="match status" value="1"/>
</dbReference>
<evidence type="ECO:0000256" key="3">
    <source>
        <dbReference type="ARBA" id="ARBA00023315"/>
    </source>
</evidence>
<gene>
    <name evidence="6" type="ORF">FM105_05290</name>
</gene>
<dbReference type="GO" id="GO:0004314">
    <property type="term" value="F:[acyl-carrier-protein] S-malonyltransferase activity"/>
    <property type="evidence" value="ECO:0007669"/>
    <property type="project" value="UniProtKB-EC"/>
</dbReference>
<dbReference type="SUPFAM" id="SSF52151">
    <property type="entry name" value="FabD/lysophospholipase-like"/>
    <property type="match status" value="1"/>
</dbReference>
<protein>
    <recommendedName>
        <fullName evidence="1">[acyl-carrier-protein] S-malonyltransferase</fullName>
        <ecNumber evidence="1">2.3.1.39</ecNumber>
    </recommendedName>
</protein>
<keyword evidence="2 6" id="KW-0808">Transferase</keyword>
<dbReference type="SMART" id="SM00827">
    <property type="entry name" value="PKS_AT"/>
    <property type="match status" value="1"/>
</dbReference>
<dbReference type="Proteomes" id="UP000196581">
    <property type="component" value="Unassembled WGS sequence"/>
</dbReference>
<dbReference type="AlphaFoldDB" id="A0A1X6XAA0"/>
<dbReference type="InterPro" id="IPR001227">
    <property type="entry name" value="Ac_transferase_dom_sf"/>
</dbReference>
<proteinExistence type="predicted"/>
<dbReference type="RefSeq" id="WP_087005844.1">
    <property type="nucleotide sequence ID" value="NZ_FWFF01000007.1"/>
</dbReference>
<evidence type="ECO:0000256" key="2">
    <source>
        <dbReference type="ARBA" id="ARBA00022679"/>
    </source>
</evidence>
<keyword evidence="3 6" id="KW-0012">Acyltransferase</keyword>
<dbReference type="SUPFAM" id="SSF55048">
    <property type="entry name" value="Probable ACP-binding domain of malonyl-CoA ACP transacylase"/>
    <property type="match status" value="1"/>
</dbReference>
<dbReference type="InterPro" id="IPR050858">
    <property type="entry name" value="Mal-CoA-ACP_Trans/PKS_FabD"/>
</dbReference>
<dbReference type="PANTHER" id="PTHR42681:SF1">
    <property type="entry name" value="MALONYL-COA-ACYL CARRIER PROTEIN TRANSACYLASE, MITOCHONDRIAL"/>
    <property type="match status" value="1"/>
</dbReference>
<organism evidence="6 7">
    <name type="scientific">Brevibacterium yomogidense</name>
    <dbReference type="NCBI Taxonomy" id="946573"/>
    <lineage>
        <taxon>Bacteria</taxon>
        <taxon>Bacillati</taxon>
        <taxon>Actinomycetota</taxon>
        <taxon>Actinomycetes</taxon>
        <taxon>Micrococcales</taxon>
        <taxon>Brevibacteriaceae</taxon>
        <taxon>Brevibacterium</taxon>
    </lineage>
</organism>
<reference evidence="7" key="1">
    <citation type="submission" date="2017-02" db="EMBL/GenBank/DDBJ databases">
        <authorList>
            <person name="Dridi B."/>
        </authorList>
    </citation>
    <scope>NUCLEOTIDE SEQUENCE [LARGE SCALE GENOMIC DNA]</scope>
    <source>
        <strain evidence="7">B Co 03.10</strain>
    </source>
</reference>
<evidence type="ECO:0000313" key="7">
    <source>
        <dbReference type="Proteomes" id="UP000196581"/>
    </source>
</evidence>
<dbReference type="EC" id="2.3.1.39" evidence="1"/>
<accession>A0A1X6XAA0</accession>
<evidence type="ECO:0000256" key="4">
    <source>
        <dbReference type="ARBA" id="ARBA00048462"/>
    </source>
</evidence>
<dbReference type="InterPro" id="IPR014043">
    <property type="entry name" value="Acyl_transferase_dom"/>
</dbReference>
<dbReference type="InterPro" id="IPR016036">
    <property type="entry name" value="Malonyl_transacylase_ACP-bd"/>
</dbReference>
<feature type="domain" description="Malonyl-CoA:ACP transacylase (MAT)" evidence="5">
    <location>
        <begin position="5"/>
        <end position="292"/>
    </location>
</feature>
<evidence type="ECO:0000256" key="1">
    <source>
        <dbReference type="ARBA" id="ARBA00013258"/>
    </source>
</evidence>
<dbReference type="InterPro" id="IPR016035">
    <property type="entry name" value="Acyl_Trfase/lysoPLipase"/>
</dbReference>
<evidence type="ECO:0000259" key="5">
    <source>
        <dbReference type="SMART" id="SM00827"/>
    </source>
</evidence>
<dbReference type="Gene3D" id="3.30.70.250">
    <property type="entry name" value="Malonyl-CoA ACP transacylase, ACP-binding"/>
    <property type="match status" value="1"/>
</dbReference>
<evidence type="ECO:0000313" key="6">
    <source>
        <dbReference type="EMBL" id="SLM96033.1"/>
    </source>
</evidence>
<dbReference type="EMBL" id="FWFF01000007">
    <property type="protein sequence ID" value="SLM96033.1"/>
    <property type="molecule type" value="Genomic_DNA"/>
</dbReference>